<gene>
    <name evidence="2" type="ORF">SPHI_24960</name>
</gene>
<reference evidence="2 3" key="1">
    <citation type="submission" date="2016-11" db="EMBL/GenBank/DDBJ databases">
        <title>Genome sequence of Sphingomonas jeddahensis G39.</title>
        <authorList>
            <person name="Poehlein A."/>
            <person name="Wuebbeler J.H."/>
            <person name="Steinbuechel A."/>
            <person name="Daniel R."/>
        </authorList>
    </citation>
    <scope>NUCLEOTIDE SEQUENCE [LARGE SCALE GENOMIC DNA]</scope>
    <source>
        <strain evidence="2 3">G39</strain>
    </source>
</reference>
<dbReference type="STRING" id="1915074.SPHI_24960"/>
<dbReference type="Pfam" id="PF13480">
    <property type="entry name" value="Acetyltransf_6"/>
    <property type="match status" value="1"/>
</dbReference>
<dbReference type="PANTHER" id="PTHR36174:SF1">
    <property type="entry name" value="LIPID II:GLYCINE GLYCYLTRANSFERASE"/>
    <property type="match status" value="1"/>
</dbReference>
<proteinExistence type="predicted"/>
<dbReference type="PANTHER" id="PTHR36174">
    <property type="entry name" value="LIPID II:GLYCINE GLYCYLTRANSFERASE"/>
    <property type="match status" value="1"/>
</dbReference>
<accession>A0A1V2ERR4</accession>
<organism evidence="2 3">
    <name type="scientific">Sphingomonas jeddahensis</name>
    <dbReference type="NCBI Taxonomy" id="1915074"/>
    <lineage>
        <taxon>Bacteria</taxon>
        <taxon>Pseudomonadati</taxon>
        <taxon>Pseudomonadota</taxon>
        <taxon>Alphaproteobacteria</taxon>
        <taxon>Sphingomonadales</taxon>
        <taxon>Sphingomonadaceae</taxon>
        <taxon>Sphingomonas</taxon>
    </lineage>
</organism>
<comment type="caution">
    <text evidence="2">The sequence shown here is derived from an EMBL/GenBank/DDBJ whole genome shotgun (WGS) entry which is preliminary data.</text>
</comment>
<dbReference type="InterPro" id="IPR016181">
    <property type="entry name" value="Acyl_CoA_acyltransferase"/>
</dbReference>
<dbReference type="InterPro" id="IPR050644">
    <property type="entry name" value="PG_Glycine_Bridge_Synth"/>
</dbReference>
<dbReference type="NCBIfam" id="TIGR03019">
    <property type="entry name" value="pepcterm_femAB"/>
    <property type="match status" value="1"/>
</dbReference>
<keyword evidence="3" id="KW-1185">Reference proteome</keyword>
<feature type="domain" description="BioF2-like acetyltransferase" evidence="1">
    <location>
        <begin position="154"/>
        <end position="283"/>
    </location>
</feature>
<dbReference type="RefSeq" id="WP_233130911.1">
    <property type="nucleotide sequence ID" value="NZ_MPSB01000013.1"/>
</dbReference>
<dbReference type="EMBL" id="MPSB01000013">
    <property type="protein sequence ID" value="ONF95233.1"/>
    <property type="molecule type" value="Genomic_DNA"/>
</dbReference>
<evidence type="ECO:0000313" key="3">
    <source>
        <dbReference type="Proteomes" id="UP000188729"/>
    </source>
</evidence>
<evidence type="ECO:0000313" key="2">
    <source>
        <dbReference type="EMBL" id="ONF95233.1"/>
    </source>
</evidence>
<dbReference type="AlphaFoldDB" id="A0A1V2ERR4"/>
<dbReference type="SUPFAM" id="SSF55729">
    <property type="entry name" value="Acyl-CoA N-acyltransferases (Nat)"/>
    <property type="match status" value="1"/>
</dbReference>
<dbReference type="InterPro" id="IPR017469">
    <property type="entry name" value="PEP-CTERM_FemAB-rel"/>
</dbReference>
<sequence length="340" mass="37035">MNAHTSIRTDLTVREAVGEDVRIDAFVRAHPAATPFHLPAWSRAVEAGCGQRARFLIAERAGEIVGFLPLTEMRSPLFGKALVSVGFAVDGGVLGEGVEPLATAARAMAYPSIELRGGPAPIGWTVESDTYLGFSRPLAADEEAELLAIPRKQRAEVRKALANDLQVVTGTSELAAEHYRIYAESVRNLGTPVFPKRLFREVLATMDADILTVRHKGRAVASVLSLYFKGTVYPFWGGGTEAARALRANDRMYFALMSHARARGCTRFDFGRSKVGTGPAAFKKNWGFNGIPLTYARWSSGPARDVNPLNPKYALMVRTWKKLPLPIATLVGPWISRGLG</sequence>
<protein>
    <submittedName>
        <fullName evidence="2">FemAB family protein</fullName>
    </submittedName>
</protein>
<dbReference type="Gene3D" id="3.40.630.30">
    <property type="match status" value="1"/>
</dbReference>
<name>A0A1V2ERR4_9SPHN</name>
<dbReference type="Proteomes" id="UP000188729">
    <property type="component" value="Unassembled WGS sequence"/>
</dbReference>
<evidence type="ECO:0000259" key="1">
    <source>
        <dbReference type="Pfam" id="PF13480"/>
    </source>
</evidence>
<dbReference type="InterPro" id="IPR038740">
    <property type="entry name" value="BioF2-like_GNAT_dom"/>
</dbReference>